<name>A0ABT7CLW0_9BACT</name>
<keyword evidence="1" id="KW-0472">Membrane</keyword>
<feature type="transmembrane region" description="Helical" evidence="1">
    <location>
        <begin position="12"/>
        <end position="35"/>
    </location>
</feature>
<gene>
    <name evidence="2" type="primary">tssO</name>
    <name evidence="2" type="ORF">QNI19_11855</name>
</gene>
<proteinExistence type="predicted"/>
<dbReference type="Proteomes" id="UP001228581">
    <property type="component" value="Unassembled WGS sequence"/>
</dbReference>
<reference evidence="2 3" key="1">
    <citation type="submission" date="2023-05" db="EMBL/GenBank/DDBJ databases">
        <authorList>
            <person name="Zhang X."/>
        </authorList>
    </citation>
    <scope>NUCLEOTIDE SEQUENCE [LARGE SCALE GENOMIC DNA]</scope>
    <source>
        <strain evidence="2 3">DM2B3-1</strain>
    </source>
</reference>
<comment type="caution">
    <text evidence="2">The sequence shown here is derived from an EMBL/GenBank/DDBJ whole genome shotgun (WGS) entry which is preliminary data.</text>
</comment>
<dbReference type="EMBL" id="JASJOT010000006">
    <property type="protein sequence ID" value="MDJ1493629.1"/>
    <property type="molecule type" value="Genomic_DNA"/>
</dbReference>
<evidence type="ECO:0000256" key="1">
    <source>
        <dbReference type="SAM" id="Phobius"/>
    </source>
</evidence>
<dbReference type="InterPro" id="IPR039449">
    <property type="entry name" value="TssO"/>
</dbReference>
<organism evidence="2 3">
    <name type="scientific">Xanthocytophaga flava</name>
    <dbReference type="NCBI Taxonomy" id="3048013"/>
    <lineage>
        <taxon>Bacteria</taxon>
        <taxon>Pseudomonadati</taxon>
        <taxon>Bacteroidota</taxon>
        <taxon>Cytophagia</taxon>
        <taxon>Cytophagales</taxon>
        <taxon>Rhodocytophagaceae</taxon>
        <taxon>Xanthocytophaga</taxon>
    </lineage>
</organism>
<dbReference type="Pfam" id="PF17561">
    <property type="entry name" value="TssO"/>
    <property type="match status" value="1"/>
</dbReference>
<dbReference type="RefSeq" id="WP_313995981.1">
    <property type="nucleotide sequence ID" value="NZ_JASJOR010000011.1"/>
</dbReference>
<accession>A0ABT7CLW0</accession>
<keyword evidence="3" id="KW-1185">Reference proteome</keyword>
<keyword evidence="1" id="KW-0812">Transmembrane</keyword>
<protein>
    <submittedName>
        <fullName evidence="2">Type VI secretion system TssO</fullName>
    </submittedName>
</protein>
<sequence length="166" mass="19708">MKPLNDNEVKRGFRVFILYLIILLGVSVLSVFFLIQTREVQISETTNQLDQYDEIQNKQIILSHKIDSLLYDMSLLNTDKIQNSIFMQTRISYEKEQIEKFIQTSDSSHFLLYRKLINLVNPMLMSKDSINSQLVREEFLKKSLHDCMNKYSDTKKKVDYNPVRFK</sequence>
<evidence type="ECO:0000313" key="3">
    <source>
        <dbReference type="Proteomes" id="UP001228581"/>
    </source>
</evidence>
<evidence type="ECO:0000313" key="2">
    <source>
        <dbReference type="EMBL" id="MDJ1493629.1"/>
    </source>
</evidence>
<keyword evidence="1" id="KW-1133">Transmembrane helix</keyword>